<dbReference type="Gene3D" id="3.30.930.10">
    <property type="entry name" value="Bira Bifunctional Protein, Domain 2"/>
    <property type="match status" value="1"/>
</dbReference>
<dbReference type="PROSITE" id="PS50862">
    <property type="entry name" value="AA_TRNA_LIGASE_II"/>
    <property type="match status" value="1"/>
</dbReference>
<evidence type="ECO:0000259" key="7">
    <source>
        <dbReference type="PROSITE" id="PS50862"/>
    </source>
</evidence>
<keyword evidence="6" id="KW-0030">Aminoacyl-tRNA synthetase</keyword>
<protein>
    <submittedName>
        <fullName evidence="8">Aspartate--tRNA ligase, mitochondrial</fullName>
    </submittedName>
</protein>
<dbReference type="NCBIfam" id="NF001750">
    <property type="entry name" value="PRK00476.1"/>
    <property type="match status" value="1"/>
</dbReference>
<dbReference type="SUPFAM" id="SSF50249">
    <property type="entry name" value="Nucleic acid-binding proteins"/>
    <property type="match status" value="1"/>
</dbReference>
<evidence type="ECO:0000256" key="3">
    <source>
        <dbReference type="ARBA" id="ARBA00022741"/>
    </source>
</evidence>
<dbReference type="GO" id="GO:0005524">
    <property type="term" value="F:ATP binding"/>
    <property type="evidence" value="ECO:0007669"/>
    <property type="project" value="UniProtKB-KW"/>
</dbReference>
<proteinExistence type="inferred from homology"/>
<feature type="non-terminal residue" evidence="8">
    <location>
        <position position="626"/>
    </location>
</feature>
<evidence type="ECO:0000256" key="4">
    <source>
        <dbReference type="ARBA" id="ARBA00022840"/>
    </source>
</evidence>
<feature type="domain" description="Aminoacyl-transfer RNA synthetases class-II family profile" evidence="7">
    <location>
        <begin position="184"/>
        <end position="594"/>
    </location>
</feature>
<dbReference type="SUPFAM" id="SSF55681">
    <property type="entry name" value="Class II aaRS and biotin synthetases"/>
    <property type="match status" value="1"/>
</dbReference>
<dbReference type="STRING" id="1661398.A0A482VJY8"/>
<gene>
    <name evidence="8" type="ORF">BDFB_002154</name>
</gene>
<dbReference type="OrthoDB" id="439710at2759"/>
<evidence type="ECO:0000256" key="1">
    <source>
        <dbReference type="ARBA" id="ARBA00006303"/>
    </source>
</evidence>
<dbReference type="NCBIfam" id="TIGR00459">
    <property type="entry name" value="aspS_bact"/>
    <property type="match status" value="1"/>
</dbReference>
<dbReference type="HAMAP" id="MF_00044">
    <property type="entry name" value="Asp_tRNA_synth_type1"/>
    <property type="match status" value="1"/>
</dbReference>
<dbReference type="GO" id="GO:0004815">
    <property type="term" value="F:aspartate-tRNA ligase activity"/>
    <property type="evidence" value="ECO:0007669"/>
    <property type="project" value="TreeGrafter"/>
</dbReference>
<dbReference type="GO" id="GO:0006422">
    <property type="term" value="P:aspartyl-tRNA aminoacylation"/>
    <property type="evidence" value="ECO:0007669"/>
    <property type="project" value="TreeGrafter"/>
</dbReference>
<feature type="non-terminal residue" evidence="8">
    <location>
        <position position="1"/>
    </location>
</feature>
<dbReference type="GO" id="GO:0005739">
    <property type="term" value="C:mitochondrion"/>
    <property type="evidence" value="ECO:0007669"/>
    <property type="project" value="TreeGrafter"/>
</dbReference>
<dbReference type="PRINTS" id="PR01042">
    <property type="entry name" value="TRNASYNTHASP"/>
</dbReference>
<dbReference type="InterPro" id="IPR045864">
    <property type="entry name" value="aa-tRNA-synth_II/BPL/LPL"/>
</dbReference>
<evidence type="ECO:0000256" key="6">
    <source>
        <dbReference type="ARBA" id="ARBA00023146"/>
    </source>
</evidence>
<keyword evidence="4" id="KW-0067">ATP-binding</keyword>
<dbReference type="GO" id="GO:0003676">
    <property type="term" value="F:nucleic acid binding"/>
    <property type="evidence" value="ECO:0007669"/>
    <property type="project" value="InterPro"/>
</dbReference>
<keyword evidence="9" id="KW-1185">Reference proteome</keyword>
<comment type="similarity">
    <text evidence="1">Belongs to the class-II aminoacyl-tRNA synthetase family. Type 1 subfamily.</text>
</comment>
<dbReference type="InterPro" id="IPR004115">
    <property type="entry name" value="GAD-like_sf"/>
</dbReference>
<evidence type="ECO:0000256" key="2">
    <source>
        <dbReference type="ARBA" id="ARBA00022598"/>
    </source>
</evidence>
<keyword evidence="2 8" id="KW-0436">Ligase</keyword>
<name>A0A482VJY8_ASBVE</name>
<evidence type="ECO:0000313" key="9">
    <source>
        <dbReference type="Proteomes" id="UP000292052"/>
    </source>
</evidence>
<dbReference type="Gene3D" id="3.30.1360.30">
    <property type="entry name" value="GAD-like domain"/>
    <property type="match status" value="1"/>
</dbReference>
<dbReference type="PANTHER" id="PTHR22594:SF5">
    <property type="entry name" value="ASPARTATE--TRNA LIGASE, MITOCHONDRIAL"/>
    <property type="match status" value="1"/>
</dbReference>
<dbReference type="InterPro" id="IPR004365">
    <property type="entry name" value="NA-bd_OB_tRNA"/>
</dbReference>
<dbReference type="CDD" id="cd04317">
    <property type="entry name" value="EcAspRS_like_N"/>
    <property type="match status" value="1"/>
</dbReference>
<reference evidence="8 9" key="1">
    <citation type="submission" date="2017-03" db="EMBL/GenBank/DDBJ databases">
        <title>Genome of the blue death feigning beetle - Asbolus verrucosus.</title>
        <authorList>
            <person name="Rider S.D."/>
        </authorList>
    </citation>
    <scope>NUCLEOTIDE SEQUENCE [LARGE SCALE GENOMIC DNA]</scope>
    <source>
        <strain evidence="8">Butters</strain>
        <tissue evidence="8">Head and leg muscle</tissue>
    </source>
</reference>
<accession>A0A482VJY8</accession>
<dbReference type="Proteomes" id="UP000292052">
    <property type="component" value="Unassembled WGS sequence"/>
</dbReference>
<evidence type="ECO:0000256" key="5">
    <source>
        <dbReference type="ARBA" id="ARBA00022917"/>
    </source>
</evidence>
<keyword evidence="3" id="KW-0547">Nucleotide-binding</keyword>
<dbReference type="Pfam" id="PF00152">
    <property type="entry name" value="tRNA-synt_2"/>
    <property type="match status" value="1"/>
</dbReference>
<dbReference type="AlphaFoldDB" id="A0A482VJY8"/>
<evidence type="ECO:0000313" key="8">
    <source>
        <dbReference type="EMBL" id="RZC32837.1"/>
    </source>
</evidence>
<dbReference type="InterPro" id="IPR012340">
    <property type="entry name" value="NA-bd_OB-fold"/>
</dbReference>
<dbReference type="InterPro" id="IPR006195">
    <property type="entry name" value="aa-tRNA-synth_II"/>
</dbReference>
<dbReference type="InterPro" id="IPR004364">
    <property type="entry name" value="Aa-tRNA-synt_II"/>
</dbReference>
<dbReference type="InterPro" id="IPR004524">
    <property type="entry name" value="Asp-tRNA-ligase_1"/>
</dbReference>
<sequence length="626" mass="71373">LSPKYVSGKKLLLKRNASSCKSENVYLLDEDDSSQSDVSNNVNKFTQRTYTCGELRIDNVGQRVTLCGWLAYQRMNKFVVLRDSYGETQLLIDDNDTETQKTLQALPLETILEIKGTVLSRPDSMKNKKQQTGDVEVFVEKLTVLNKAKENLPFNIREFQKAKEALRMQYRYLDLRFPFMQRNLRIRSEMLMKMRQFLVNNCGFVDVETPTLFKATPGGAQEFVVPTRFPGQFYSLVQSPQQFKQMLMAGAIDRYFQIARCYRDERARPDRQPEFTQLDIEMSFTSLDHILQLVEELLGYSWPSFLEPLPKQFRRLAFPDAMEMYGSDQPDVRFDFKLQNCTEIVKLNNKLVTVDDFGAYCVVFPKEYANLAKNVKENFAELSKQYPQVKLVQSKVPTAKDLVSKFGKFLTEPVAAKLNGQINLDDDSIIFLAYGDKKQAQNLLGKIRVDYVDHLENLGVSIRKKGMHFTWIVDMPLFEPGEAPGSLQSAHHPFTSPHSEDVHLLDTAPLKVRALSFDLVLNGNEVGGGSVRIHDPNLQEKMFRLLNLDKDSMQHIIDMLSSGCPPHGGIALGLDRLMSKILKTSSIRDVIAFPKTFEGRDPLSGAPSRVSEADQKLYHIKSVYPV</sequence>
<dbReference type="EMBL" id="QDEB01094108">
    <property type="protein sequence ID" value="RZC32837.1"/>
    <property type="molecule type" value="Genomic_DNA"/>
</dbReference>
<dbReference type="InterPro" id="IPR002312">
    <property type="entry name" value="Asp/Asn-tRNA-synth_IIb"/>
</dbReference>
<organism evidence="8 9">
    <name type="scientific">Asbolus verrucosus</name>
    <name type="common">Desert ironclad beetle</name>
    <dbReference type="NCBI Taxonomy" id="1661398"/>
    <lineage>
        <taxon>Eukaryota</taxon>
        <taxon>Metazoa</taxon>
        <taxon>Ecdysozoa</taxon>
        <taxon>Arthropoda</taxon>
        <taxon>Hexapoda</taxon>
        <taxon>Insecta</taxon>
        <taxon>Pterygota</taxon>
        <taxon>Neoptera</taxon>
        <taxon>Endopterygota</taxon>
        <taxon>Coleoptera</taxon>
        <taxon>Polyphaga</taxon>
        <taxon>Cucujiformia</taxon>
        <taxon>Tenebrionidae</taxon>
        <taxon>Pimeliinae</taxon>
        <taxon>Asbolus</taxon>
    </lineage>
</organism>
<keyword evidence="5" id="KW-0648">Protein biosynthesis</keyword>
<dbReference type="PANTHER" id="PTHR22594">
    <property type="entry name" value="ASPARTYL/LYSYL-TRNA SYNTHETASE"/>
    <property type="match status" value="1"/>
</dbReference>
<comment type="caution">
    <text evidence="8">The sequence shown here is derived from an EMBL/GenBank/DDBJ whole genome shotgun (WGS) entry which is preliminary data.</text>
</comment>
<dbReference type="Pfam" id="PF01336">
    <property type="entry name" value="tRNA_anti-codon"/>
    <property type="match status" value="1"/>
</dbReference>
<dbReference type="SUPFAM" id="SSF55261">
    <property type="entry name" value="GAD domain-like"/>
    <property type="match status" value="1"/>
</dbReference>
<dbReference type="Gene3D" id="2.40.50.140">
    <property type="entry name" value="Nucleic acid-binding proteins"/>
    <property type="match status" value="1"/>
</dbReference>
<dbReference type="InterPro" id="IPR047089">
    <property type="entry name" value="Asp-tRNA-ligase_1_N"/>
</dbReference>